<protein>
    <submittedName>
        <fullName evidence="1">Uncharacterized protein</fullName>
    </submittedName>
</protein>
<dbReference type="EMBL" id="GBXM01025190">
    <property type="protein sequence ID" value="JAH83387.1"/>
    <property type="molecule type" value="Transcribed_RNA"/>
</dbReference>
<accession>A0A0E9VZ79</accession>
<dbReference type="AlphaFoldDB" id="A0A0E9VZ79"/>
<evidence type="ECO:0000313" key="1">
    <source>
        <dbReference type="EMBL" id="JAH83387.1"/>
    </source>
</evidence>
<sequence>MSPLRLCGHCIVLDNPFGKYTRICEAWVSSKIAFGQLLQDL</sequence>
<reference evidence="1" key="1">
    <citation type="submission" date="2014-11" db="EMBL/GenBank/DDBJ databases">
        <authorList>
            <person name="Amaro Gonzalez C."/>
        </authorList>
    </citation>
    <scope>NUCLEOTIDE SEQUENCE</scope>
</reference>
<proteinExistence type="predicted"/>
<name>A0A0E9VZ79_ANGAN</name>
<reference evidence="1" key="2">
    <citation type="journal article" date="2015" name="Fish Shellfish Immunol.">
        <title>Early steps in the European eel (Anguilla anguilla)-Vibrio vulnificus interaction in the gills: Role of the RtxA13 toxin.</title>
        <authorList>
            <person name="Callol A."/>
            <person name="Pajuelo D."/>
            <person name="Ebbesson L."/>
            <person name="Teles M."/>
            <person name="MacKenzie S."/>
            <person name="Amaro C."/>
        </authorList>
    </citation>
    <scope>NUCLEOTIDE SEQUENCE</scope>
</reference>
<organism evidence="1">
    <name type="scientific">Anguilla anguilla</name>
    <name type="common">European freshwater eel</name>
    <name type="synonym">Muraena anguilla</name>
    <dbReference type="NCBI Taxonomy" id="7936"/>
    <lineage>
        <taxon>Eukaryota</taxon>
        <taxon>Metazoa</taxon>
        <taxon>Chordata</taxon>
        <taxon>Craniata</taxon>
        <taxon>Vertebrata</taxon>
        <taxon>Euteleostomi</taxon>
        <taxon>Actinopterygii</taxon>
        <taxon>Neopterygii</taxon>
        <taxon>Teleostei</taxon>
        <taxon>Anguilliformes</taxon>
        <taxon>Anguillidae</taxon>
        <taxon>Anguilla</taxon>
    </lineage>
</organism>